<gene>
    <name evidence="2" type="ORF">IscW_ISCW016851</name>
</gene>
<evidence type="ECO:0000313" key="3">
    <source>
        <dbReference type="EnsemblMetazoa" id="ISCW016851-PA"/>
    </source>
</evidence>
<evidence type="ECO:0000259" key="1">
    <source>
        <dbReference type="Pfam" id="PF03184"/>
    </source>
</evidence>
<evidence type="ECO:0000313" key="4">
    <source>
        <dbReference type="Proteomes" id="UP000001555"/>
    </source>
</evidence>
<dbReference type="AlphaFoldDB" id="B7PAN1"/>
<feature type="domain" description="DDE-1" evidence="1">
    <location>
        <begin position="1"/>
        <end position="96"/>
    </location>
</feature>
<dbReference type="PaxDb" id="6945-B7PAN1"/>
<protein>
    <submittedName>
        <fullName evidence="2 3">POGO family transposable element, putative</fullName>
    </submittedName>
</protein>
<organism>
    <name type="scientific">Ixodes scapularis</name>
    <name type="common">Black-legged tick</name>
    <name type="synonym">Deer tick</name>
    <dbReference type="NCBI Taxonomy" id="6945"/>
    <lineage>
        <taxon>Eukaryota</taxon>
        <taxon>Metazoa</taxon>
        <taxon>Ecdysozoa</taxon>
        <taxon>Arthropoda</taxon>
        <taxon>Chelicerata</taxon>
        <taxon>Arachnida</taxon>
        <taxon>Acari</taxon>
        <taxon>Parasitiformes</taxon>
        <taxon>Ixodida</taxon>
        <taxon>Ixodoidea</taxon>
        <taxon>Ixodidae</taxon>
        <taxon>Ixodinae</taxon>
        <taxon>Ixodes</taxon>
    </lineage>
</organism>
<dbReference type="Pfam" id="PF03184">
    <property type="entry name" value="DDE_1"/>
    <property type="match status" value="1"/>
</dbReference>
<reference evidence="3" key="2">
    <citation type="submission" date="2020-05" db="UniProtKB">
        <authorList>
            <consortium name="EnsemblMetazoa"/>
        </authorList>
    </citation>
    <scope>IDENTIFICATION</scope>
    <source>
        <strain evidence="3">wikel</strain>
    </source>
</reference>
<dbReference type="EMBL" id="ABJB010086552">
    <property type="status" value="NOT_ANNOTATED_CDS"/>
    <property type="molecule type" value="Genomic_DNA"/>
</dbReference>
<evidence type="ECO:0000313" key="2">
    <source>
        <dbReference type="EMBL" id="EEC03653.1"/>
    </source>
</evidence>
<reference evidence="2 4" key="1">
    <citation type="submission" date="2008-03" db="EMBL/GenBank/DDBJ databases">
        <title>Annotation of Ixodes scapularis.</title>
        <authorList>
            <consortium name="Ixodes scapularis Genome Project Consortium"/>
            <person name="Caler E."/>
            <person name="Hannick L.I."/>
            <person name="Bidwell S."/>
            <person name="Joardar V."/>
            <person name="Thiagarajan M."/>
            <person name="Amedeo P."/>
            <person name="Galinsky K.J."/>
            <person name="Schobel S."/>
            <person name="Inman J."/>
            <person name="Hostetler J."/>
            <person name="Miller J."/>
            <person name="Hammond M."/>
            <person name="Megy K."/>
            <person name="Lawson D."/>
            <person name="Kodira C."/>
            <person name="Sutton G."/>
            <person name="Meyer J."/>
            <person name="Hill C.A."/>
            <person name="Birren B."/>
            <person name="Nene V."/>
            <person name="Collins F."/>
            <person name="Alarcon-Chaidez F."/>
            <person name="Wikel S."/>
            <person name="Strausberg R."/>
        </authorList>
    </citation>
    <scope>NUCLEOTIDE SEQUENCE [LARGE SCALE GENOMIC DNA]</scope>
    <source>
        <strain evidence="4">Wikel</strain>
        <strain evidence="2">Wikel colony</strain>
    </source>
</reference>
<accession>B7PAN1</accession>
<dbReference type="STRING" id="6945.B7PAN1"/>
<keyword evidence="4" id="KW-1185">Reference proteome</keyword>
<dbReference type="InParanoid" id="B7PAN1"/>
<dbReference type="EMBL" id="DS672165">
    <property type="protein sequence ID" value="EEC03653.1"/>
    <property type="molecule type" value="Genomic_DNA"/>
</dbReference>
<dbReference type="VEuPathDB" id="VectorBase:ISCP_001914"/>
<dbReference type="VEuPathDB" id="VectorBase:ISCW016851"/>
<dbReference type="GO" id="GO:0003676">
    <property type="term" value="F:nucleic acid binding"/>
    <property type="evidence" value="ECO:0007669"/>
    <property type="project" value="InterPro"/>
</dbReference>
<dbReference type="HOGENOM" id="CLU_1837290_0_0_1"/>
<dbReference type="EnsemblMetazoa" id="ISCW016851-RA">
    <property type="protein sequence ID" value="ISCW016851-PA"/>
    <property type="gene ID" value="ISCW016851"/>
</dbReference>
<proteinExistence type="predicted"/>
<dbReference type="Proteomes" id="UP000001555">
    <property type="component" value="Unassembled WGS sequence"/>
</dbReference>
<sequence length="140" mass="16313">MLVLDAFQCHLADSVKRLLRDSRTELIIIPEGMTSQLQPLDVCIIKPFKDHIRPLYREWMRSGEPEVTPDGRLKRASPALLCAWIAEAWACIPEARFVVPLKSAPFQTHFMERRMRCCGRTLPTRELRKRVRQTRTTNKV</sequence>
<dbReference type="VEuPathDB" id="VectorBase:ISCI016851"/>
<dbReference type="OrthoDB" id="6486159at2759"/>
<name>B7PAN1_IXOSC</name>
<dbReference type="InterPro" id="IPR004875">
    <property type="entry name" value="DDE_SF_endonuclease_dom"/>
</dbReference>